<dbReference type="CDD" id="cd09274">
    <property type="entry name" value="RNase_HI_RT_Ty3"/>
    <property type="match status" value="1"/>
</dbReference>
<evidence type="ECO:0000259" key="9">
    <source>
        <dbReference type="PROSITE" id="PS50878"/>
    </source>
</evidence>
<dbReference type="GO" id="GO:0004519">
    <property type="term" value="F:endonuclease activity"/>
    <property type="evidence" value="ECO:0007669"/>
    <property type="project" value="UniProtKB-KW"/>
</dbReference>
<dbReference type="Gene3D" id="2.40.70.10">
    <property type="entry name" value="Acid Proteases"/>
    <property type="match status" value="1"/>
</dbReference>
<dbReference type="SUPFAM" id="SSF56672">
    <property type="entry name" value="DNA/RNA polymerases"/>
    <property type="match status" value="1"/>
</dbReference>
<dbReference type="Pfam" id="PF00078">
    <property type="entry name" value="RVT_1"/>
    <property type="match status" value="1"/>
</dbReference>
<dbReference type="EC" id="2.7.7.49" evidence="1"/>
<keyword evidence="3" id="KW-0548">Nucleotidyltransferase</keyword>
<dbReference type="AlphaFoldDB" id="A0A7M7H8F6"/>
<keyword evidence="4" id="KW-0540">Nuclease</keyword>
<keyword evidence="2" id="KW-0808">Transferase</keyword>
<dbReference type="SMR" id="A0A7M7H8F6"/>
<evidence type="ECO:0000256" key="2">
    <source>
        <dbReference type="ARBA" id="ARBA00022679"/>
    </source>
</evidence>
<dbReference type="GO" id="GO:0003676">
    <property type="term" value="F:nucleic acid binding"/>
    <property type="evidence" value="ECO:0007669"/>
    <property type="project" value="InterPro"/>
</dbReference>
<evidence type="ECO:0000313" key="11">
    <source>
        <dbReference type="Proteomes" id="UP000002358"/>
    </source>
</evidence>
<dbReference type="OrthoDB" id="7692176at2759"/>
<dbReference type="Gene3D" id="3.30.420.10">
    <property type="entry name" value="Ribonuclease H-like superfamily/Ribonuclease H"/>
    <property type="match status" value="1"/>
</dbReference>
<dbReference type="SUPFAM" id="SSF53098">
    <property type="entry name" value="Ribonuclease H-like"/>
    <property type="match status" value="1"/>
</dbReference>
<keyword evidence="11" id="KW-1185">Reference proteome</keyword>
<protein>
    <recommendedName>
        <fullName evidence="1">RNA-directed DNA polymerase</fullName>
        <ecNumber evidence="1">2.7.7.49</ecNumber>
    </recommendedName>
</protein>
<feature type="compositionally biased region" description="Basic and acidic residues" evidence="8">
    <location>
        <begin position="181"/>
        <end position="196"/>
    </location>
</feature>
<dbReference type="GO" id="GO:0016787">
    <property type="term" value="F:hydrolase activity"/>
    <property type="evidence" value="ECO:0007669"/>
    <property type="project" value="UniProtKB-KW"/>
</dbReference>
<proteinExistence type="predicted"/>
<dbReference type="PANTHER" id="PTHR37984">
    <property type="entry name" value="PROTEIN CBG26694"/>
    <property type="match status" value="1"/>
</dbReference>
<keyword evidence="6" id="KW-0378">Hydrolase</keyword>
<feature type="compositionally biased region" description="Basic residues" evidence="8">
    <location>
        <begin position="118"/>
        <end position="128"/>
    </location>
</feature>
<dbReference type="Gene3D" id="3.30.70.270">
    <property type="match status" value="2"/>
</dbReference>
<reference evidence="10" key="1">
    <citation type="submission" date="2021-01" db="UniProtKB">
        <authorList>
            <consortium name="EnsemblMetazoa"/>
        </authorList>
    </citation>
    <scope>IDENTIFICATION</scope>
</reference>
<dbReference type="GO" id="GO:0042575">
    <property type="term" value="C:DNA polymerase complex"/>
    <property type="evidence" value="ECO:0007669"/>
    <property type="project" value="UniProtKB-ARBA"/>
</dbReference>
<feature type="domain" description="Reverse transcriptase" evidence="9">
    <location>
        <begin position="417"/>
        <end position="612"/>
    </location>
</feature>
<dbReference type="PROSITE" id="PS50878">
    <property type="entry name" value="RT_POL"/>
    <property type="match status" value="1"/>
</dbReference>
<evidence type="ECO:0000256" key="6">
    <source>
        <dbReference type="ARBA" id="ARBA00022801"/>
    </source>
</evidence>
<evidence type="ECO:0000256" key="7">
    <source>
        <dbReference type="ARBA" id="ARBA00022918"/>
    </source>
</evidence>
<feature type="region of interest" description="Disordered" evidence="8">
    <location>
        <begin position="164"/>
        <end position="240"/>
    </location>
</feature>
<dbReference type="OMA" id="WDEHISE"/>
<evidence type="ECO:0000256" key="1">
    <source>
        <dbReference type="ARBA" id="ARBA00012493"/>
    </source>
</evidence>
<dbReference type="InterPro" id="IPR000477">
    <property type="entry name" value="RT_dom"/>
</dbReference>
<dbReference type="Proteomes" id="UP000002358">
    <property type="component" value="Unassembled WGS sequence"/>
</dbReference>
<evidence type="ECO:0000313" key="10">
    <source>
        <dbReference type="EnsemblMetazoa" id="XP_008204128"/>
    </source>
</evidence>
<keyword evidence="5" id="KW-0255">Endonuclease</keyword>
<evidence type="ECO:0000256" key="5">
    <source>
        <dbReference type="ARBA" id="ARBA00022759"/>
    </source>
</evidence>
<dbReference type="InParanoid" id="A0A7M7H8F6"/>
<dbReference type="FunFam" id="3.30.70.270:FF:000020">
    <property type="entry name" value="Transposon Tf2-6 polyprotein-like Protein"/>
    <property type="match status" value="1"/>
</dbReference>
<dbReference type="InterPro" id="IPR041588">
    <property type="entry name" value="Integrase_H2C2"/>
</dbReference>
<dbReference type="EnsemblMetazoa" id="XM_008205906">
    <property type="protein sequence ID" value="XP_008204128"/>
    <property type="gene ID" value="LOC103315702"/>
</dbReference>
<dbReference type="InterPro" id="IPR043128">
    <property type="entry name" value="Rev_trsase/Diguanyl_cyclase"/>
</dbReference>
<dbReference type="InterPro" id="IPR012337">
    <property type="entry name" value="RNaseH-like_sf"/>
</dbReference>
<name>A0A7M7H8F6_NASVI</name>
<feature type="compositionally biased region" description="Basic and acidic residues" evidence="8">
    <location>
        <begin position="103"/>
        <end position="117"/>
    </location>
</feature>
<organism evidence="10 11">
    <name type="scientific">Nasonia vitripennis</name>
    <name type="common">Parasitic wasp</name>
    <dbReference type="NCBI Taxonomy" id="7425"/>
    <lineage>
        <taxon>Eukaryota</taxon>
        <taxon>Metazoa</taxon>
        <taxon>Ecdysozoa</taxon>
        <taxon>Arthropoda</taxon>
        <taxon>Hexapoda</taxon>
        <taxon>Insecta</taxon>
        <taxon>Pterygota</taxon>
        <taxon>Neoptera</taxon>
        <taxon>Endopterygota</taxon>
        <taxon>Hymenoptera</taxon>
        <taxon>Apocrita</taxon>
        <taxon>Proctotrupomorpha</taxon>
        <taxon>Chalcidoidea</taxon>
        <taxon>Pteromalidae</taxon>
        <taxon>Pteromalinae</taxon>
        <taxon>Nasonia</taxon>
    </lineage>
</organism>
<evidence type="ECO:0000256" key="8">
    <source>
        <dbReference type="SAM" id="MobiDB-lite"/>
    </source>
</evidence>
<feature type="region of interest" description="Disordered" evidence="8">
    <location>
        <begin position="103"/>
        <end position="129"/>
    </location>
</feature>
<dbReference type="FunFam" id="3.10.20.370:FF:000001">
    <property type="entry name" value="Retrovirus-related Pol polyprotein from transposon 17.6-like protein"/>
    <property type="match status" value="1"/>
</dbReference>
<dbReference type="Gene3D" id="3.10.10.10">
    <property type="entry name" value="HIV Type 1 Reverse Transcriptase, subunit A, domain 1"/>
    <property type="match status" value="1"/>
</dbReference>
<dbReference type="InterPro" id="IPR036397">
    <property type="entry name" value="RNaseH_sf"/>
</dbReference>
<dbReference type="GO" id="GO:0003964">
    <property type="term" value="F:RNA-directed DNA polymerase activity"/>
    <property type="evidence" value="ECO:0007669"/>
    <property type="project" value="UniProtKB-KW"/>
</dbReference>
<gene>
    <name evidence="10" type="primary">103315702</name>
</gene>
<dbReference type="FunFam" id="3.30.70.270:FF:000003">
    <property type="entry name" value="Transposon Ty3-G Gag-Pol polyprotein"/>
    <property type="match status" value="1"/>
</dbReference>
<dbReference type="PANTHER" id="PTHR37984:SF5">
    <property type="entry name" value="PROTEIN NYNRIN-LIKE"/>
    <property type="match status" value="1"/>
</dbReference>
<keyword evidence="7" id="KW-0695">RNA-directed DNA polymerase</keyword>
<sequence length="1079" mass="121873">MRLAQMSEAEKMESLPHVFMGVVKAEEAETVLASSQEYRTPPPPEQTLLTSLAYVSPTKRKPATAPPKVAAVEVAQSSDGNTQLAEMFSRMLDERLGKFEKKIRLESERSNKNEQKRHSTHHNKHQGNKLRSEALCYNCNKPGHFKSASSRVTRVEKRSVFAAQASRAEKRNARLGEACAEEPRTASESSPEKQEQHGAIITPNPKNKNKARKAGESMQEPAALSSLSAETADEGDEAGQCNEDNLEEKRWWMKARVGSFRFRTLYDNRTSRVCMGPIGLQLASALGRQLMTSHGRAKLVDGSYTKIVGYVWLPFRVGNVEKEVRVAIIPDLPTDCIVGVNFMLTFKAVLDPTTSKLHFKESKKYVNVELATMEGDALTLASMGLADVEEQQREALRALLDKIIGPETGEIGCTTCIEHHIEVHTTSPIKQKYFSVSKKIEEEMHEQVKAMLAVGIMEPSNSAFARPVVMVWRAIGKYRFCVDFRKVNAITRNDTYPHLSSAYHQIPVSEESKQYTAFTVPGMGLFQFKRLPFGLSEAGATFQRLMDKIITPELQQHAFSYLDDVIVATETFEDHVKVLERVLKRIKEAGLTVNREKRVFCKEEVKYLGVLVNRDGFRPDPEKIAPIVNFPQPKNLKQLRRFHGMASWYRQFLEGYAALAEPLTRLTRKDQPFVWGEDQQSAFEAIKTLVASAPVLHCPDFDQQFVIQIDASDTGFGVVLTQNINGQDRVLEFASRVLTLAERNYTVSERECLAVLFAVRKFRQYIEGYEFKVITDHSSLRWLCNLRNPTGRLIRWALKLQGHKYTIEHRKGADHHVPDALSRMYEETEPEIASVSQDPQPQDCWPDPNTTGAMGDNDDDDWKLVVPAKKRLQVLQECHDQPTAGYFGREKTYKRLTEKYFWPRAYQDMAAQGIHHSYSPPYHPQANPVERVNRTIKREIAAFTEENHRAWDEHISEIAFSFNTAVHEATGASPAMMNFGRQPAMPASLRAKEDQEAARQGAVGDWQARLAKLPLHEREKALSGEAQDRHASYFDARRRAATFKVDDIVAKRRHVLSSAAGGIAAKLALPYVGPYTITA</sequence>
<dbReference type="Pfam" id="PF17921">
    <property type="entry name" value="Integrase_H2C2"/>
    <property type="match status" value="1"/>
</dbReference>
<evidence type="ECO:0000256" key="3">
    <source>
        <dbReference type="ARBA" id="ARBA00022695"/>
    </source>
</evidence>
<accession>A0A7M7H8F6</accession>
<dbReference type="Gene3D" id="3.10.20.370">
    <property type="match status" value="1"/>
</dbReference>
<dbReference type="InterPro" id="IPR041373">
    <property type="entry name" value="RT_RNaseH"/>
</dbReference>
<evidence type="ECO:0000256" key="4">
    <source>
        <dbReference type="ARBA" id="ARBA00022722"/>
    </source>
</evidence>
<dbReference type="InterPro" id="IPR050951">
    <property type="entry name" value="Retrovirus_Pol_polyprotein"/>
</dbReference>
<dbReference type="KEGG" id="nvi:103315702"/>
<dbReference type="CDD" id="cd01647">
    <property type="entry name" value="RT_LTR"/>
    <property type="match status" value="1"/>
</dbReference>
<dbReference type="InterPro" id="IPR043502">
    <property type="entry name" value="DNA/RNA_pol_sf"/>
</dbReference>
<dbReference type="Pfam" id="PF17917">
    <property type="entry name" value="RT_RNaseH"/>
    <property type="match status" value="1"/>
</dbReference>
<dbReference type="InterPro" id="IPR021109">
    <property type="entry name" value="Peptidase_aspartic_dom_sf"/>
</dbReference>